<dbReference type="Proteomes" id="UP001148737">
    <property type="component" value="Unassembled WGS sequence"/>
</dbReference>
<evidence type="ECO:0000313" key="1">
    <source>
        <dbReference type="EMBL" id="KAJ3483170.1"/>
    </source>
</evidence>
<keyword evidence="2" id="KW-1185">Reference proteome</keyword>
<sequence length="834" mass="93202">MYGTRRELCLRARSAQRAVPNCASACQAHSIRTLVQQRRLASSPSLSNSFSGLQIATGRAHAESRLQSTPPFTLRPYSVTSDESIKNRFEDGQPTDEPEENIYASESARSTKNHDSQYLDDTSGVKRRKSNLKYVPSRLKRDKRLLQRARMREHEQYSQWGYLRHQYAKSELATVKKQFNKWKKAIARLDSNRQSGTPGADDQGKRLYDLSDVTVMRDTWEAVSVENRRTDWFNVMLATLQWSPGKASMVLEATMNPLPPGYAIHDVLRFIGQNLRLSSIKNAHDKIAAADEVLSLLSHVIEVAPEDHVPFQQSTIGLFAKGLPAGQAKELYEILSKKGFKLHKNTLLQFAGKLAGEAAHKNTAFGILRTMLENGAALNDAASFSVVTTLLHCKAISEGWSETVDTFAVKDALQLFIEHGYSPNTINLTAVLDSLCQHGHTEEAIRLALLFAESGVALDAKAWSTIYAGAKTSLNVDNVAKALLVAKVTPASYKDVLSNALHAIFYFADAETRNKRLQAPWSIPMFRPMLKVYAKKLELKALQWWLPDSLPLLLSDEGVDAEIEDKFRDPLNHDWDFPKTILPMVDKLFAAEGSAGEGKLQPNTAADGVMLRAYIRSLSQPRDILSFYKFFKARLEEDSKYPRLLLEDQGSMIHDTFILVMTQHRELWREALHVFGDMLKDSLRRSSANRQGDASGKAAELRSEPIEPESYNAAIEAAPPGPTGVHPAPTVWTLTILLRGLLYQGETALADQMMQVMQEQNITPNLTTWNTLIRHHALAQNTGMTVTLLQEMEAAGLKPDTHTYNAFNKLRNQDKALEMMQGILDANHRIAASG</sequence>
<proteinExistence type="predicted"/>
<protein>
    <submittedName>
        <fullName evidence="1">Uncharacterized protein</fullName>
    </submittedName>
</protein>
<evidence type="ECO:0000313" key="2">
    <source>
        <dbReference type="Proteomes" id="UP001148737"/>
    </source>
</evidence>
<comment type="caution">
    <text evidence="1">The sequence shown here is derived from an EMBL/GenBank/DDBJ whole genome shotgun (WGS) entry which is preliminary data.</text>
</comment>
<gene>
    <name evidence="1" type="ORF">NLG97_g7373</name>
</gene>
<name>A0ACC1QN95_9HYPO</name>
<organism evidence="1 2">
    <name type="scientific">Lecanicillium saksenae</name>
    <dbReference type="NCBI Taxonomy" id="468837"/>
    <lineage>
        <taxon>Eukaryota</taxon>
        <taxon>Fungi</taxon>
        <taxon>Dikarya</taxon>
        <taxon>Ascomycota</taxon>
        <taxon>Pezizomycotina</taxon>
        <taxon>Sordariomycetes</taxon>
        <taxon>Hypocreomycetidae</taxon>
        <taxon>Hypocreales</taxon>
        <taxon>Cordycipitaceae</taxon>
        <taxon>Lecanicillium</taxon>
    </lineage>
</organism>
<reference evidence="1" key="1">
    <citation type="submission" date="2022-07" db="EMBL/GenBank/DDBJ databases">
        <title>Genome Sequence of Lecanicillium saksenae.</title>
        <authorList>
            <person name="Buettner E."/>
        </authorList>
    </citation>
    <scope>NUCLEOTIDE SEQUENCE</scope>
    <source>
        <strain evidence="1">VT-O1</strain>
    </source>
</reference>
<accession>A0ACC1QN95</accession>
<dbReference type="EMBL" id="JANAKD010001118">
    <property type="protein sequence ID" value="KAJ3483170.1"/>
    <property type="molecule type" value="Genomic_DNA"/>
</dbReference>